<dbReference type="Proteomes" id="UP001058074">
    <property type="component" value="Unassembled WGS sequence"/>
</dbReference>
<proteinExistence type="predicted"/>
<gene>
    <name evidence="1" type="ORF">rsdtw13_31590</name>
</gene>
<accession>A0ACB5RFN0</accession>
<dbReference type="EMBL" id="BROD01000001">
    <property type="protein sequence ID" value="GKX67901.1"/>
    <property type="molecule type" value="Genomic_DNA"/>
</dbReference>
<keyword evidence="2" id="KW-1185">Reference proteome</keyword>
<reference evidence="1" key="1">
    <citation type="journal article" date="2025" name="Int. J. Syst. Evol. Microbiol.">
        <title>Inconstantimicrobium mannanitabidum sp. nov., a novel member of the family Clostridiaceae isolated from anoxic soil under the treatment of reductive soil disinfestation.</title>
        <authorList>
            <person name="Ueki A."/>
            <person name="Tonouchi A."/>
            <person name="Honma S."/>
            <person name="Kaku N."/>
            <person name="Ueki K."/>
        </authorList>
    </citation>
    <scope>NUCLEOTIDE SEQUENCE</scope>
    <source>
        <strain evidence="1">TW13</strain>
    </source>
</reference>
<evidence type="ECO:0000313" key="1">
    <source>
        <dbReference type="EMBL" id="GKX67901.1"/>
    </source>
</evidence>
<sequence>MEKKKVKKSKKFKIIAIVFIVLAVIIAVPYFYFNYQVGKVKTVSIPTSSKDLGINENIFKPKANTDDYVNILLFGVDTRDVQNKKGSADSIMILTVDKFNKKMKLTSIMRDSIVDMQGRGEMQGFNQDRINYSFDYGGAPLTIKTINENYQMNIKDYVKVDFVAMAKLIDAVGGVPVNITAEEIPVANSYIKEISKIEKTTPNYIKTPGLQTLNGVQAVGYCRIRYVGNMDFERTQRQRTVLTELFKKLSKTSLLDMPKLADTILPNVETSLDKSDILSLASYILMNKISNIEQLRLPIEGSYRTIYVNNVYFLGWDKDTNIKKLHEFVFEGQNIDK</sequence>
<evidence type="ECO:0000313" key="2">
    <source>
        <dbReference type="Proteomes" id="UP001058074"/>
    </source>
</evidence>
<organism evidence="1 2">
    <name type="scientific">Inconstantimicrobium mannanitabidum</name>
    <dbReference type="NCBI Taxonomy" id="1604901"/>
    <lineage>
        <taxon>Bacteria</taxon>
        <taxon>Bacillati</taxon>
        <taxon>Bacillota</taxon>
        <taxon>Clostridia</taxon>
        <taxon>Eubacteriales</taxon>
        <taxon>Clostridiaceae</taxon>
        <taxon>Inconstantimicrobium</taxon>
    </lineage>
</organism>
<comment type="caution">
    <text evidence="1">The sequence shown here is derived from an EMBL/GenBank/DDBJ whole genome shotgun (WGS) entry which is preliminary data.</text>
</comment>
<protein>
    <submittedName>
        <fullName evidence="1">LytR family transcriptional regulator</fullName>
    </submittedName>
</protein>
<name>A0ACB5RFN0_9CLOT</name>